<keyword evidence="6" id="KW-1185">Reference proteome</keyword>
<dbReference type="Proteomes" id="UP000243052">
    <property type="component" value="Chromosome iv"/>
</dbReference>
<evidence type="ECO:0000313" key="6">
    <source>
        <dbReference type="Proteomes" id="UP000243052"/>
    </source>
</evidence>
<dbReference type="CDD" id="cd04399">
    <property type="entry name" value="RhoGAP_fRGD2"/>
    <property type="match status" value="1"/>
</dbReference>
<evidence type="ECO:0000259" key="2">
    <source>
        <dbReference type="PROSITE" id="PS50186"/>
    </source>
</evidence>
<reference evidence="5 6" key="1">
    <citation type="submission" date="2016-01" db="EMBL/GenBank/DDBJ databases">
        <title>Genome sequence of the yeast Holleya sinecauda.</title>
        <authorList>
            <person name="Dietrich F.S."/>
        </authorList>
    </citation>
    <scope>NUCLEOTIDE SEQUENCE [LARGE SCALE GENOMIC DNA]</scope>
    <source>
        <strain evidence="5 6">ATCC 58844</strain>
    </source>
</reference>
<dbReference type="STRING" id="45286.A0A0X8HRP2"/>
<dbReference type="GO" id="GO:0007264">
    <property type="term" value="P:small GTPase-mediated signal transduction"/>
    <property type="evidence" value="ECO:0007669"/>
    <property type="project" value="TreeGrafter"/>
</dbReference>
<accession>A0A0X8HRP2</accession>
<dbReference type="Pfam" id="PF00620">
    <property type="entry name" value="RhoGAP"/>
    <property type="match status" value="1"/>
</dbReference>
<dbReference type="SUPFAM" id="SSF48350">
    <property type="entry name" value="GTPase activation domain, GAP"/>
    <property type="match status" value="1"/>
</dbReference>
<sequence length="719" mass="82369">MPSFADSFWTDDLVKGMETLFAQLNQGCIQNELFIQLFASRMQFEVAHGKQLCDLPSGIGSYDTKKTTINRALNDLVSQMVEEGTHHINIASNIESTVLTPFSKWSEEHKKRVDYSETLLKKSLTSFTKLKKQVEKLEQSYFNKCRSLEDFKRENFSEEELSAAMEAMELQKQHDLTLAKEREFLEFGTFGPVKLDYKSTREMLKSFLTELEKHEYKVPFINYTIQNTNTGREITEFILKHMSLTDFDQAEAFGQDLIDKGFIKYCNGVSNNFFNSKKFQYQWKPYAYEMARLPRPGTSDSDTGTEYSYGSSATSTEASKFTSYFHDITSRITGSETTPEPVKSGPTQNLSENQRTLLKLFAEVENSDKQYRRECIKLDSERCSVEELLIDHYQFMEKCETDRLAAIKRVTLDFCACVGNKVSSMKIAVEKMIEADDSMDPAKDLYDLIAEYRTGVFQPKVIPYNNYYNPGGYQVFGIDLETRCRLDKKIVPLIVSTILSYMDQVYPTMENDVERTTVWTAPVKLQLTHQLRKLLNDKPPTSDEEILEILNSANATPSLVTSVLKVYLLELPTALIPDELYDVMKSLYAEFPQLPPDEEVNKEQEAIDSQRIKCIINTFTTLSKPRIATLDAITSHFYRLITILKMSSSESSKALAKDLAIKVSQEFANCILHVKLLDGNDLGFKIFYDLLSHKEVFGDLKKNAPKLKRAVSRESEKTQ</sequence>
<gene>
    <name evidence="5" type="ORF">AW171_hschr42066</name>
</gene>
<dbReference type="GO" id="GO:0005737">
    <property type="term" value="C:cytoplasm"/>
    <property type="evidence" value="ECO:0007669"/>
    <property type="project" value="TreeGrafter"/>
</dbReference>
<dbReference type="InterPro" id="IPR027267">
    <property type="entry name" value="AH/BAR_dom_sf"/>
</dbReference>
<dbReference type="Pfam" id="PF00610">
    <property type="entry name" value="DEP"/>
    <property type="match status" value="1"/>
</dbReference>
<dbReference type="GO" id="GO:0007010">
    <property type="term" value="P:cytoskeleton organization"/>
    <property type="evidence" value="ECO:0007669"/>
    <property type="project" value="TreeGrafter"/>
</dbReference>
<feature type="domain" description="DEP" evidence="2">
    <location>
        <begin position="224"/>
        <end position="292"/>
    </location>
</feature>
<dbReference type="InterPro" id="IPR001060">
    <property type="entry name" value="FCH_dom"/>
</dbReference>
<dbReference type="SMART" id="SM00324">
    <property type="entry name" value="RhoGAP"/>
    <property type="match status" value="1"/>
</dbReference>
<dbReference type="SUPFAM" id="SSF46785">
    <property type="entry name" value="Winged helix' DNA-binding domain"/>
    <property type="match status" value="1"/>
</dbReference>
<dbReference type="Gene3D" id="1.10.555.10">
    <property type="entry name" value="Rho GTPase activation protein"/>
    <property type="match status" value="1"/>
</dbReference>
<organism evidence="5 6">
    <name type="scientific">Eremothecium sinecaudum</name>
    <dbReference type="NCBI Taxonomy" id="45286"/>
    <lineage>
        <taxon>Eukaryota</taxon>
        <taxon>Fungi</taxon>
        <taxon>Dikarya</taxon>
        <taxon>Ascomycota</taxon>
        <taxon>Saccharomycotina</taxon>
        <taxon>Saccharomycetes</taxon>
        <taxon>Saccharomycetales</taxon>
        <taxon>Saccharomycetaceae</taxon>
        <taxon>Eremothecium</taxon>
    </lineage>
</organism>
<evidence type="ECO:0000259" key="4">
    <source>
        <dbReference type="PROSITE" id="PS51741"/>
    </source>
</evidence>
<dbReference type="PROSITE" id="PS50238">
    <property type="entry name" value="RHOGAP"/>
    <property type="match status" value="1"/>
</dbReference>
<protein>
    <submittedName>
        <fullName evidence="5">HDL561Wp</fullName>
    </submittedName>
</protein>
<evidence type="ECO:0000256" key="1">
    <source>
        <dbReference type="PROSITE-ProRule" id="PRU01077"/>
    </source>
</evidence>
<dbReference type="InterPro" id="IPR031160">
    <property type="entry name" value="F_BAR_dom"/>
</dbReference>
<dbReference type="PROSITE" id="PS50186">
    <property type="entry name" value="DEP"/>
    <property type="match status" value="1"/>
</dbReference>
<evidence type="ECO:0000313" key="5">
    <source>
        <dbReference type="EMBL" id="AMD20183.1"/>
    </source>
</evidence>
<dbReference type="SMART" id="SM00049">
    <property type="entry name" value="DEP"/>
    <property type="match status" value="1"/>
</dbReference>
<dbReference type="InterPro" id="IPR036390">
    <property type="entry name" value="WH_DNA-bd_sf"/>
</dbReference>
<dbReference type="PANTHER" id="PTHR23065">
    <property type="entry name" value="PROLINE-SERINE-THREONINE PHOSPHATASE INTERACTING PROTEIN 1"/>
    <property type="match status" value="1"/>
</dbReference>
<dbReference type="PANTHER" id="PTHR23065:SF17">
    <property type="entry name" value="RHO-GTPASE-ACTIVATING PROTEIN RGD2"/>
    <property type="match status" value="1"/>
</dbReference>
<evidence type="ECO:0000259" key="3">
    <source>
        <dbReference type="PROSITE" id="PS50238"/>
    </source>
</evidence>
<dbReference type="InterPro" id="IPR008936">
    <property type="entry name" value="Rho_GTPase_activation_prot"/>
</dbReference>
<name>A0A0X8HRP2_9SACH</name>
<dbReference type="GeneID" id="28723420"/>
<dbReference type="Pfam" id="PF00611">
    <property type="entry name" value="FCH"/>
    <property type="match status" value="1"/>
</dbReference>
<dbReference type="AlphaFoldDB" id="A0A0X8HRP2"/>
<dbReference type="SMART" id="SM00055">
    <property type="entry name" value="FCH"/>
    <property type="match status" value="1"/>
</dbReference>
<dbReference type="PROSITE" id="PS51741">
    <property type="entry name" value="F_BAR"/>
    <property type="match status" value="1"/>
</dbReference>
<dbReference type="RefSeq" id="XP_017987179.1">
    <property type="nucleotide sequence ID" value="XM_018132243.1"/>
</dbReference>
<dbReference type="InterPro" id="IPR000591">
    <property type="entry name" value="DEP_dom"/>
</dbReference>
<dbReference type="EMBL" id="CP014244">
    <property type="protein sequence ID" value="AMD20183.1"/>
    <property type="molecule type" value="Genomic_DNA"/>
</dbReference>
<dbReference type="OrthoDB" id="2155291at2759"/>
<dbReference type="GO" id="GO:0000935">
    <property type="term" value="C:division septum"/>
    <property type="evidence" value="ECO:0007669"/>
    <property type="project" value="TreeGrafter"/>
</dbReference>
<dbReference type="Gene3D" id="1.20.1270.60">
    <property type="entry name" value="Arfaptin homology (AH) domain/BAR domain"/>
    <property type="match status" value="2"/>
</dbReference>
<feature type="domain" description="Rho-GAP" evidence="3">
    <location>
        <begin position="478"/>
        <end position="697"/>
    </location>
</feature>
<dbReference type="SUPFAM" id="SSF103657">
    <property type="entry name" value="BAR/IMD domain-like"/>
    <property type="match status" value="1"/>
</dbReference>
<feature type="domain" description="F-BAR" evidence="4">
    <location>
        <begin position="2"/>
        <end position="444"/>
    </location>
</feature>
<proteinExistence type="predicted"/>
<dbReference type="GO" id="GO:0005886">
    <property type="term" value="C:plasma membrane"/>
    <property type="evidence" value="ECO:0007669"/>
    <property type="project" value="TreeGrafter"/>
</dbReference>
<keyword evidence="1" id="KW-0175">Coiled coil</keyword>
<dbReference type="GO" id="GO:0005096">
    <property type="term" value="F:GTPase activator activity"/>
    <property type="evidence" value="ECO:0007669"/>
    <property type="project" value="TreeGrafter"/>
</dbReference>
<dbReference type="InterPro" id="IPR000198">
    <property type="entry name" value="RhoGAP_dom"/>
</dbReference>